<dbReference type="Proteomes" id="UP000029980">
    <property type="component" value="Chromosome"/>
</dbReference>
<dbReference type="HOGENOM" id="CLU_2447819_0_0_2"/>
<dbReference type="Pfam" id="PF11537">
    <property type="entry name" value="NitrOD5"/>
    <property type="match status" value="1"/>
</dbReference>
<dbReference type="InterPro" id="IPR021609">
    <property type="entry name" value="NitrOD5"/>
</dbReference>
<proteinExistence type="predicted"/>
<evidence type="ECO:0000259" key="1">
    <source>
        <dbReference type="Pfam" id="PF11537"/>
    </source>
</evidence>
<dbReference type="KEGG" id="teu:TEU_04395"/>
<gene>
    <name evidence="2" type="ORF">TEU_04395</name>
</gene>
<organism evidence="2 3">
    <name type="scientific">Thermococcus eurythermalis</name>
    <dbReference type="NCBI Taxonomy" id="1505907"/>
    <lineage>
        <taxon>Archaea</taxon>
        <taxon>Methanobacteriati</taxon>
        <taxon>Methanobacteriota</taxon>
        <taxon>Thermococci</taxon>
        <taxon>Thermococcales</taxon>
        <taxon>Thermococcaceae</taxon>
        <taxon>Thermococcus</taxon>
    </lineage>
</organism>
<dbReference type="Gene3D" id="1.10.1200.200">
    <property type="entry name" value="Protein of unknown function DUF3227"/>
    <property type="match status" value="1"/>
</dbReference>
<evidence type="ECO:0000313" key="2">
    <source>
        <dbReference type="EMBL" id="AIU69637.1"/>
    </source>
</evidence>
<dbReference type="AlphaFoldDB" id="A0A097QT31"/>
<feature type="domain" description="Nitrosopumilus output" evidence="1">
    <location>
        <begin position="2"/>
        <end position="78"/>
    </location>
</feature>
<dbReference type="EMBL" id="CP008887">
    <property type="protein sequence ID" value="AIU69637.1"/>
    <property type="molecule type" value="Genomic_DNA"/>
</dbReference>
<protein>
    <recommendedName>
        <fullName evidence="1">Nitrosopumilus output domain-containing protein</fullName>
    </recommendedName>
</protein>
<sequence>MISATAREILRRLGRPFEATITAYLNSKYGKGIEIIEEDPRKFYNALKELFGEFAAKIFIYDLVAELHLSVESTGVEDLLKALEEYLGG</sequence>
<name>A0A097QT31_9EURY</name>
<keyword evidence="3" id="KW-1185">Reference proteome</keyword>
<accession>A0A097QT31</accession>
<dbReference type="InterPro" id="IPR044908">
    <property type="entry name" value="NitrOD5-like_sf"/>
</dbReference>
<evidence type="ECO:0000313" key="3">
    <source>
        <dbReference type="Proteomes" id="UP000029980"/>
    </source>
</evidence>
<dbReference type="STRING" id="1505907.TEU_04395"/>
<reference evidence="2 3" key="1">
    <citation type="journal article" date="2015" name="Int. J. Syst. Evol. Microbiol.">
        <title>Thermococcus eurythermalis sp. nov., a conditional piezophilic hyperthermophilic archaeon with a wide temperature range isolated from an oil-immersed chimney in the Guaymas Basin.</title>
        <authorList>
            <person name="Zhao W."/>
            <person name="Zeng X."/>
            <person name="Xiao X."/>
        </authorList>
    </citation>
    <scope>NUCLEOTIDE SEQUENCE [LARGE SCALE GENOMIC DNA]</scope>
    <source>
        <strain evidence="2 3">A501</strain>
    </source>
</reference>